<dbReference type="EMBL" id="BMMM01000029">
    <property type="protein sequence ID" value="GGN93765.1"/>
    <property type="molecule type" value="Genomic_DNA"/>
</dbReference>
<dbReference type="Proteomes" id="UP000600365">
    <property type="component" value="Unassembled WGS sequence"/>
</dbReference>
<gene>
    <name evidence="2" type="ORF">GCM10011579_092560</name>
</gene>
<proteinExistence type="predicted"/>
<reference evidence="2 3" key="1">
    <citation type="journal article" date="2014" name="Int. J. Syst. Evol. Microbiol.">
        <title>Complete genome sequence of Corynebacterium casei LMG S-19264T (=DSM 44701T), isolated from a smear-ripened cheese.</title>
        <authorList>
            <consortium name="US DOE Joint Genome Institute (JGI-PGF)"/>
            <person name="Walter F."/>
            <person name="Albersmeier A."/>
            <person name="Kalinowski J."/>
            <person name="Ruckert C."/>
        </authorList>
    </citation>
    <scope>NUCLEOTIDE SEQUENCE [LARGE SCALE GENOMIC DNA]</scope>
    <source>
        <strain evidence="2 3">CGMCC 4.7111</strain>
    </source>
</reference>
<sequence>MTISTRKYIRHLVGASCAAALLAATVGVASAETVSLTTGETSRAAPHGDCTGYHYDENRNRIWDPAGCTPP</sequence>
<evidence type="ECO:0008006" key="4">
    <source>
        <dbReference type="Google" id="ProtNLM"/>
    </source>
</evidence>
<feature type="signal peptide" evidence="1">
    <location>
        <begin position="1"/>
        <end position="31"/>
    </location>
</feature>
<dbReference type="RefSeq" id="WP_189192182.1">
    <property type="nucleotide sequence ID" value="NZ_BMMM01000029.1"/>
</dbReference>
<evidence type="ECO:0000313" key="2">
    <source>
        <dbReference type="EMBL" id="GGN93765.1"/>
    </source>
</evidence>
<evidence type="ECO:0000313" key="3">
    <source>
        <dbReference type="Proteomes" id="UP000600365"/>
    </source>
</evidence>
<protein>
    <recommendedName>
        <fullName evidence="4">Secreted protein</fullName>
    </recommendedName>
</protein>
<name>A0A917YF23_9ACTN</name>
<comment type="caution">
    <text evidence="2">The sequence shown here is derived from an EMBL/GenBank/DDBJ whole genome shotgun (WGS) entry which is preliminary data.</text>
</comment>
<evidence type="ECO:0000256" key="1">
    <source>
        <dbReference type="SAM" id="SignalP"/>
    </source>
</evidence>
<organism evidence="2 3">
    <name type="scientific">Streptomyces albiflavescens</name>
    <dbReference type="NCBI Taxonomy" id="1623582"/>
    <lineage>
        <taxon>Bacteria</taxon>
        <taxon>Bacillati</taxon>
        <taxon>Actinomycetota</taxon>
        <taxon>Actinomycetes</taxon>
        <taxon>Kitasatosporales</taxon>
        <taxon>Streptomycetaceae</taxon>
        <taxon>Streptomyces</taxon>
    </lineage>
</organism>
<accession>A0A917YF23</accession>
<keyword evidence="1" id="KW-0732">Signal</keyword>
<dbReference type="AlphaFoldDB" id="A0A917YF23"/>
<keyword evidence="3" id="KW-1185">Reference proteome</keyword>
<feature type="chain" id="PRO_5036802988" description="Secreted protein" evidence="1">
    <location>
        <begin position="32"/>
        <end position="71"/>
    </location>
</feature>